<dbReference type="Pfam" id="PF00239">
    <property type="entry name" value="Resolvase"/>
    <property type="match status" value="1"/>
</dbReference>
<dbReference type="SMART" id="SM00857">
    <property type="entry name" value="Resolvase"/>
    <property type="match status" value="1"/>
</dbReference>
<dbReference type="PANTHER" id="PTHR30461:SF23">
    <property type="entry name" value="DNA RECOMBINASE-RELATED"/>
    <property type="match status" value="1"/>
</dbReference>
<dbReference type="PROSITE" id="PS51737">
    <property type="entry name" value="RECOMBINASE_DNA_BIND"/>
    <property type="match status" value="1"/>
</dbReference>
<reference evidence="3 4" key="1">
    <citation type="submission" date="2024-09" db="EMBL/GenBank/DDBJ databases">
        <authorList>
            <person name="Sun Q."/>
            <person name="Mori K."/>
        </authorList>
    </citation>
    <scope>NUCLEOTIDE SEQUENCE [LARGE SCALE GENOMIC DNA]</scope>
    <source>
        <strain evidence="3 4">CGMCC 1.9126</strain>
    </source>
</reference>
<dbReference type="EMBL" id="JBHLUU010000028">
    <property type="protein sequence ID" value="MFC0475597.1"/>
    <property type="molecule type" value="Genomic_DNA"/>
</dbReference>
<dbReference type="InterPro" id="IPR050639">
    <property type="entry name" value="SSR_resolvase"/>
</dbReference>
<name>A0ABV6KQI5_9BACI</name>
<organism evidence="3 4">
    <name type="scientific">Robertmurraya beringensis</name>
    <dbReference type="NCBI Taxonomy" id="641660"/>
    <lineage>
        <taxon>Bacteria</taxon>
        <taxon>Bacillati</taxon>
        <taxon>Bacillota</taxon>
        <taxon>Bacilli</taxon>
        <taxon>Bacillales</taxon>
        <taxon>Bacillaceae</taxon>
        <taxon>Robertmurraya</taxon>
    </lineage>
</organism>
<dbReference type="RefSeq" id="WP_377058025.1">
    <property type="nucleotide sequence ID" value="NZ_JBHLUU010000028.1"/>
</dbReference>
<dbReference type="InterPro" id="IPR038109">
    <property type="entry name" value="DNA_bind_recomb_sf"/>
</dbReference>
<evidence type="ECO:0000313" key="4">
    <source>
        <dbReference type="Proteomes" id="UP001589738"/>
    </source>
</evidence>
<accession>A0ABV6KQI5</accession>
<feature type="domain" description="Resolvase/invertase-type recombinase catalytic" evidence="1">
    <location>
        <begin position="30"/>
        <end position="178"/>
    </location>
</feature>
<evidence type="ECO:0000259" key="2">
    <source>
        <dbReference type="PROSITE" id="PS51737"/>
    </source>
</evidence>
<dbReference type="InterPro" id="IPR011109">
    <property type="entry name" value="DNA_bind_recombinase_dom"/>
</dbReference>
<dbReference type="Proteomes" id="UP001589738">
    <property type="component" value="Unassembled WGS sequence"/>
</dbReference>
<sequence length="538" mass="62818">MAESLFGSFGQGAGGITLMDPPAEKPKQLRVAAYVRVSSLSDEQEGSFDNQKTHYTQLIRSTPGWKMVDIYTDQGRTGTSMAKRPGFNRMIRHATEKKIDLILCKSVSRFARNVLDAINTIRKLRQLGVRIIFDKENIDTDDMASEFILTMLSATAQEESRSISENITWAKTKRFERGEPIFVKKLGYELNERKEWVVVEEEAKIVREAFNEILNGKTLSQICKQFIRKKYKKTNGRTDWSSPTLKLMLQNSDYTGDVICQKTYVEDHLSHKQQLNTGERNQYFIENHHEPIVSREVFEAVQRELERRKKPNPNKKAKRYPLSSRIQCGVCEGNLHRFICRERVTWRCENSRKSKELCKMQGIQETIILEAMQEAFLERYRSIRKVIDIERMQKDLTRAVAARDFSYNQLRLDLERILLEENVALINANGTEAEKSKEVLEELSRIREAIEKELRVKEEWWELLDQDVAFREAALMKLREMDAVRNPIKLLHEEMKQTAFLRAWVVRIKAISPMSFCMHWIDGKETIIDFGKGDYDIE</sequence>
<evidence type="ECO:0000313" key="3">
    <source>
        <dbReference type="EMBL" id="MFC0475597.1"/>
    </source>
</evidence>
<dbReference type="Gene3D" id="3.40.50.1390">
    <property type="entry name" value="Resolvase, N-terminal catalytic domain"/>
    <property type="match status" value="1"/>
</dbReference>
<dbReference type="PANTHER" id="PTHR30461">
    <property type="entry name" value="DNA-INVERTASE FROM LAMBDOID PROPHAGE"/>
    <property type="match status" value="1"/>
</dbReference>
<evidence type="ECO:0000259" key="1">
    <source>
        <dbReference type="PROSITE" id="PS51736"/>
    </source>
</evidence>
<dbReference type="Gene3D" id="3.90.1750.20">
    <property type="entry name" value="Putative Large Serine Recombinase, Chain B, Domain 2"/>
    <property type="match status" value="1"/>
</dbReference>
<keyword evidence="4" id="KW-1185">Reference proteome</keyword>
<feature type="domain" description="Recombinase" evidence="2">
    <location>
        <begin position="185"/>
        <end position="311"/>
    </location>
</feature>
<dbReference type="SUPFAM" id="SSF53041">
    <property type="entry name" value="Resolvase-like"/>
    <property type="match status" value="1"/>
</dbReference>
<dbReference type="InterPro" id="IPR006119">
    <property type="entry name" value="Resolv_N"/>
</dbReference>
<gene>
    <name evidence="3" type="ORF">ACFFHF_10085</name>
</gene>
<dbReference type="InterPro" id="IPR036162">
    <property type="entry name" value="Resolvase-like_N_sf"/>
</dbReference>
<protein>
    <submittedName>
        <fullName evidence="3">Recombinase family protein</fullName>
    </submittedName>
</protein>
<proteinExistence type="predicted"/>
<dbReference type="Pfam" id="PF07508">
    <property type="entry name" value="Recombinase"/>
    <property type="match status" value="1"/>
</dbReference>
<dbReference type="CDD" id="cd00338">
    <property type="entry name" value="Ser_Recombinase"/>
    <property type="match status" value="1"/>
</dbReference>
<dbReference type="PROSITE" id="PS51736">
    <property type="entry name" value="RECOMBINASES_3"/>
    <property type="match status" value="1"/>
</dbReference>
<comment type="caution">
    <text evidence="3">The sequence shown here is derived from an EMBL/GenBank/DDBJ whole genome shotgun (WGS) entry which is preliminary data.</text>
</comment>